<keyword evidence="2" id="KW-1133">Transmembrane helix</keyword>
<feature type="compositionally biased region" description="Pro residues" evidence="1">
    <location>
        <begin position="10"/>
        <end position="26"/>
    </location>
</feature>
<dbReference type="SUPFAM" id="SSF81995">
    <property type="entry name" value="beta-sandwich domain of Sec23/24"/>
    <property type="match status" value="1"/>
</dbReference>
<reference evidence="3 4" key="1">
    <citation type="submission" date="2020-08" db="EMBL/GenBank/DDBJ databases">
        <title>Sequencing the genomes of 1000 actinobacteria strains.</title>
        <authorList>
            <person name="Klenk H.-P."/>
        </authorList>
    </citation>
    <scope>NUCLEOTIDE SEQUENCE [LARGE SCALE GENOMIC DNA]</scope>
    <source>
        <strain evidence="3 4">DSM 43768</strain>
    </source>
</reference>
<dbReference type="AlphaFoldDB" id="A0A7X0U617"/>
<proteinExistence type="predicted"/>
<dbReference type="RefSeq" id="WP_185110622.1">
    <property type="nucleotide sequence ID" value="NZ_BAAAXY010000150.1"/>
</dbReference>
<feature type="compositionally biased region" description="Low complexity" evidence="1">
    <location>
        <begin position="27"/>
        <end position="48"/>
    </location>
</feature>
<feature type="transmembrane region" description="Helical" evidence="2">
    <location>
        <begin position="54"/>
        <end position="71"/>
    </location>
</feature>
<evidence type="ECO:0008006" key="5">
    <source>
        <dbReference type="Google" id="ProtNLM"/>
    </source>
</evidence>
<organism evidence="3 4">
    <name type="scientific">Nonomuraea rubra</name>
    <dbReference type="NCBI Taxonomy" id="46180"/>
    <lineage>
        <taxon>Bacteria</taxon>
        <taxon>Bacillati</taxon>
        <taxon>Actinomycetota</taxon>
        <taxon>Actinomycetes</taxon>
        <taxon>Streptosporangiales</taxon>
        <taxon>Streptosporangiaceae</taxon>
        <taxon>Nonomuraea</taxon>
    </lineage>
</organism>
<gene>
    <name evidence="3" type="ORF">HD593_010934</name>
</gene>
<sequence length="157" mass="16474">MQPWQQSGPQQPPSQPYGPPQQPPNPYGQQYTPQQQPSYAPAPAGHAAPRRGQGLAITTVALGLVAVLLALTTLRGVGLAVALVTAILATIALAAKSQGGTWFAVTGLVLSMLSLPVAFLVWTLSAEPAQSDAERQKALQECIAKNPEKVLECAGWE</sequence>
<evidence type="ECO:0000256" key="1">
    <source>
        <dbReference type="SAM" id="MobiDB-lite"/>
    </source>
</evidence>
<feature type="transmembrane region" description="Helical" evidence="2">
    <location>
        <begin position="102"/>
        <end position="122"/>
    </location>
</feature>
<protein>
    <recommendedName>
        <fullName evidence="5">DUF4190 domain-containing protein</fullName>
    </recommendedName>
</protein>
<evidence type="ECO:0000256" key="2">
    <source>
        <dbReference type="SAM" id="Phobius"/>
    </source>
</evidence>
<keyword evidence="2" id="KW-0812">Transmembrane</keyword>
<dbReference type="EMBL" id="JACHMI010000001">
    <property type="protein sequence ID" value="MBB6556139.1"/>
    <property type="molecule type" value="Genomic_DNA"/>
</dbReference>
<keyword evidence="2" id="KW-0472">Membrane</keyword>
<comment type="caution">
    <text evidence="3">The sequence shown here is derived from an EMBL/GenBank/DDBJ whole genome shotgun (WGS) entry which is preliminary data.</text>
</comment>
<accession>A0A7X0U617</accession>
<dbReference type="Proteomes" id="UP000565579">
    <property type="component" value="Unassembled WGS sequence"/>
</dbReference>
<name>A0A7X0U617_9ACTN</name>
<feature type="transmembrane region" description="Helical" evidence="2">
    <location>
        <begin position="77"/>
        <end position="95"/>
    </location>
</feature>
<evidence type="ECO:0000313" key="3">
    <source>
        <dbReference type="EMBL" id="MBB6556139.1"/>
    </source>
</evidence>
<keyword evidence="4" id="KW-1185">Reference proteome</keyword>
<feature type="region of interest" description="Disordered" evidence="1">
    <location>
        <begin position="1"/>
        <end position="48"/>
    </location>
</feature>
<evidence type="ECO:0000313" key="4">
    <source>
        <dbReference type="Proteomes" id="UP000565579"/>
    </source>
</evidence>